<feature type="transmembrane region" description="Helical" evidence="5">
    <location>
        <begin position="12"/>
        <end position="34"/>
    </location>
</feature>
<evidence type="ECO:0000256" key="1">
    <source>
        <dbReference type="ARBA" id="ARBA00004127"/>
    </source>
</evidence>
<feature type="transmembrane region" description="Helical" evidence="5">
    <location>
        <begin position="40"/>
        <end position="58"/>
    </location>
</feature>
<keyword evidence="8" id="KW-1185">Reference proteome</keyword>
<keyword evidence="3 5" id="KW-1133">Transmembrane helix</keyword>
<evidence type="ECO:0000256" key="4">
    <source>
        <dbReference type="ARBA" id="ARBA00023136"/>
    </source>
</evidence>
<feature type="domain" description="DUF202" evidence="6">
    <location>
        <begin position="4"/>
        <end position="63"/>
    </location>
</feature>
<keyword evidence="4 5" id="KW-0472">Membrane</keyword>
<feature type="transmembrane region" description="Helical" evidence="5">
    <location>
        <begin position="79"/>
        <end position="100"/>
    </location>
</feature>
<proteinExistence type="predicted"/>
<name>A0ABW4P401_9NOCA</name>
<keyword evidence="2 5" id="KW-0812">Transmembrane</keyword>
<organism evidence="7 8">
    <name type="scientific">Rhodococcus gannanensis</name>
    <dbReference type="NCBI Taxonomy" id="1960308"/>
    <lineage>
        <taxon>Bacteria</taxon>
        <taxon>Bacillati</taxon>
        <taxon>Actinomycetota</taxon>
        <taxon>Actinomycetes</taxon>
        <taxon>Mycobacteriales</taxon>
        <taxon>Nocardiaceae</taxon>
        <taxon>Rhodococcus</taxon>
    </lineage>
</organism>
<evidence type="ECO:0000313" key="8">
    <source>
        <dbReference type="Proteomes" id="UP001597286"/>
    </source>
</evidence>
<dbReference type="Pfam" id="PF02656">
    <property type="entry name" value="DUF202"/>
    <property type="match status" value="1"/>
</dbReference>
<gene>
    <name evidence="7" type="ORF">ACFSJG_08115</name>
</gene>
<evidence type="ECO:0000256" key="2">
    <source>
        <dbReference type="ARBA" id="ARBA00022692"/>
    </source>
</evidence>
<evidence type="ECO:0000256" key="5">
    <source>
        <dbReference type="SAM" id="Phobius"/>
    </source>
</evidence>
<protein>
    <submittedName>
        <fullName evidence="7">DUF202 domain-containing protein</fullName>
    </submittedName>
</protein>
<reference evidence="8" key="1">
    <citation type="journal article" date="2019" name="Int. J. Syst. Evol. Microbiol.">
        <title>The Global Catalogue of Microorganisms (GCM) 10K type strain sequencing project: providing services to taxonomists for standard genome sequencing and annotation.</title>
        <authorList>
            <consortium name="The Broad Institute Genomics Platform"/>
            <consortium name="The Broad Institute Genome Sequencing Center for Infectious Disease"/>
            <person name="Wu L."/>
            <person name="Ma J."/>
        </authorList>
    </citation>
    <scope>NUCLEOTIDE SEQUENCE [LARGE SCALE GENOMIC DNA]</scope>
    <source>
        <strain evidence="8">DT72</strain>
    </source>
</reference>
<accession>A0ABW4P401</accession>
<comment type="caution">
    <text evidence="7">The sequence shown here is derived from an EMBL/GenBank/DDBJ whole genome shotgun (WGS) entry which is preliminary data.</text>
</comment>
<evidence type="ECO:0000313" key="7">
    <source>
        <dbReference type="EMBL" id="MFD1812175.1"/>
    </source>
</evidence>
<evidence type="ECO:0000259" key="6">
    <source>
        <dbReference type="Pfam" id="PF02656"/>
    </source>
</evidence>
<dbReference type="EMBL" id="JBHUFB010000009">
    <property type="protein sequence ID" value="MFD1812175.1"/>
    <property type="molecule type" value="Genomic_DNA"/>
</dbReference>
<dbReference type="RefSeq" id="WP_378484693.1">
    <property type="nucleotide sequence ID" value="NZ_JBHUFB010000009.1"/>
</dbReference>
<dbReference type="InterPro" id="IPR003807">
    <property type="entry name" value="DUF202"/>
</dbReference>
<evidence type="ECO:0000256" key="3">
    <source>
        <dbReference type="ARBA" id="ARBA00022989"/>
    </source>
</evidence>
<sequence length="101" mass="10572">MSTDSGLANERTALAWQRTALSVVVGTAVITRLVGLTSGFMWVAFLVGVTLLVAWALAMSRVRCLRVSDSRRGAARSGLPSLMLAGVVCLVGVGELIVVLV</sequence>
<dbReference type="Proteomes" id="UP001597286">
    <property type="component" value="Unassembled WGS sequence"/>
</dbReference>
<comment type="subcellular location">
    <subcellularLocation>
        <location evidence="1">Endomembrane system</location>
        <topology evidence="1">Multi-pass membrane protein</topology>
    </subcellularLocation>
</comment>